<keyword evidence="2" id="KW-1185">Reference proteome</keyword>
<comment type="caution">
    <text evidence="1">The sequence shown here is derived from an EMBL/GenBank/DDBJ whole genome shotgun (WGS) entry which is preliminary data.</text>
</comment>
<gene>
    <name evidence="1" type="ORF">VSR83_33315</name>
</gene>
<accession>A0ACC6RTY3</accession>
<organism evidence="1 2">
    <name type="scientific">Paraburkholderia unamae</name>
    <dbReference type="NCBI Taxonomy" id="219649"/>
    <lineage>
        <taxon>Bacteria</taxon>
        <taxon>Pseudomonadati</taxon>
        <taxon>Pseudomonadota</taxon>
        <taxon>Betaproteobacteria</taxon>
        <taxon>Burkholderiales</taxon>
        <taxon>Burkholderiaceae</taxon>
        <taxon>Paraburkholderia</taxon>
    </lineage>
</organism>
<dbReference type="EMBL" id="JAYMRU010000034">
    <property type="protein sequence ID" value="MEM5404843.1"/>
    <property type="molecule type" value="Genomic_DNA"/>
</dbReference>
<evidence type="ECO:0000313" key="2">
    <source>
        <dbReference type="Proteomes" id="UP001392318"/>
    </source>
</evidence>
<reference evidence="1" key="1">
    <citation type="submission" date="2024-01" db="EMBL/GenBank/DDBJ databases">
        <title>The diversity of rhizobia nodulating Mimosa spp. in eleven states of Brazil covering several biomes is determined by host plant, location, and edaphic factors.</title>
        <authorList>
            <person name="Rouws L."/>
            <person name="Barauna A."/>
            <person name="Beukes C."/>
            <person name="De Faria S.M."/>
            <person name="Gross E."/>
            <person name="Dos Reis Junior F.B."/>
            <person name="Simon M."/>
            <person name="Maluk M."/>
            <person name="Odee D.W."/>
            <person name="Kenicer G."/>
            <person name="Young J.P.W."/>
            <person name="Reis V.M."/>
            <person name="Zilli J."/>
            <person name="James E.K."/>
        </authorList>
    </citation>
    <scope>NUCLEOTIDE SEQUENCE</scope>
    <source>
        <strain evidence="1">JPY452</strain>
    </source>
</reference>
<name>A0ACC6RTY3_9BURK</name>
<evidence type="ECO:0000313" key="1">
    <source>
        <dbReference type="EMBL" id="MEM5404843.1"/>
    </source>
</evidence>
<dbReference type="Proteomes" id="UP001392318">
    <property type="component" value="Unassembled WGS sequence"/>
</dbReference>
<proteinExistence type="predicted"/>
<protein>
    <submittedName>
        <fullName evidence="1">YtcA family lipoprotein</fullName>
    </submittedName>
</protein>
<keyword evidence="1" id="KW-0449">Lipoprotein</keyword>
<sequence>MLLGGCAFAPSIPLFGAAFPDWLLCILGGITGTILVHLALSRRGAILALAPLVSGAECAACDDRLAGVFSPLTWSKND</sequence>